<comment type="caution">
    <text evidence="2">The sequence shown here is derived from an EMBL/GenBank/DDBJ whole genome shotgun (WGS) entry which is preliminary data.</text>
</comment>
<evidence type="ECO:0000313" key="3">
    <source>
        <dbReference type="Proteomes" id="UP000093962"/>
    </source>
</evidence>
<dbReference type="Pfam" id="PF13738">
    <property type="entry name" value="Pyr_redox_3"/>
    <property type="match status" value="1"/>
</dbReference>
<name>A0A1A0M4G4_MYCMU</name>
<organism evidence="2 3">
    <name type="scientific">Mycolicibacterium mucogenicum</name>
    <name type="common">Mycobacterium mucogenicum</name>
    <dbReference type="NCBI Taxonomy" id="56689"/>
    <lineage>
        <taxon>Bacteria</taxon>
        <taxon>Bacillati</taxon>
        <taxon>Actinomycetota</taxon>
        <taxon>Actinomycetes</taxon>
        <taxon>Mycobacteriales</taxon>
        <taxon>Mycobacteriaceae</taxon>
        <taxon>Mycolicibacterium</taxon>
    </lineage>
</organism>
<sequence>MTATLEPTTAVSPQQRVETWLANFEAALAAQDIDGAVGMFAVDSFWRDLVAFTWNIKTVEGRDQIAGMLRARLADTTPSGFRTREPATADGDVTSAFIEFETATGRGSGHLRLRGDEGWTLLTTLQELKGHEERKGATRVLGAVHGSDPDPRSWAEKRAEEEATLGREKQPYVLVIGGGQGGIALGARLRQLGVPSIVVDKHERPGDQWRKRYKSLCLHDPVWYDHLPYLPFPANWPVFAPKDKVGDWLEFYTRVMEVPYWSRTECLSATYDSAAGHWIVEVNRDGERLTLHPTQLVLATGMSGKPSIPTLPGQDIFAGEQHHSSQHPGPDRYVGKKVVVVGSNNSAHDICKALYENGVDVTMLQRSSTHIVKSDSLMELGLGDLYSERAVAAGMTTEKADLTFASLPYAIMADFQRPIYDAIRERDKDFYARLEAAGFELDFGDDDSGLFMKYLRRGSGYYIDVGACELVADGSIKLAHGQVSHLTENAVVLADGTELPADVVVYATGYGSMNGWAADLMGQEIADRVGKVWGLGSGTAKDPGPWEGEQRNMWKPTQQENLWFHGGNLHQSRHYSLYLALQLKARYERIPTPVYGLQAVHHLQ</sequence>
<evidence type="ECO:0000256" key="1">
    <source>
        <dbReference type="ARBA" id="ARBA00023002"/>
    </source>
</evidence>
<dbReference type="PANTHER" id="PTHR43539:SF68">
    <property type="entry name" value="FLAVIN-BINDING MONOOXYGENASE-LIKE PROTEIN (AFU_ORTHOLOGUE AFUA_4G09220)"/>
    <property type="match status" value="1"/>
</dbReference>
<evidence type="ECO:0000313" key="2">
    <source>
        <dbReference type="EMBL" id="OBA79753.1"/>
    </source>
</evidence>
<dbReference type="GO" id="GO:0050660">
    <property type="term" value="F:flavin adenine dinucleotide binding"/>
    <property type="evidence" value="ECO:0007669"/>
    <property type="project" value="TreeGrafter"/>
</dbReference>
<gene>
    <name evidence="2" type="ORF">A5642_03560</name>
</gene>
<dbReference type="RefSeq" id="WP_064860494.1">
    <property type="nucleotide sequence ID" value="NZ_LZSF01000248.1"/>
</dbReference>
<dbReference type="EMBL" id="LZSF01000248">
    <property type="protein sequence ID" value="OBA79753.1"/>
    <property type="molecule type" value="Genomic_DNA"/>
</dbReference>
<dbReference type="AlphaFoldDB" id="A0A1A0M4G4"/>
<keyword evidence="1" id="KW-0560">Oxidoreductase</keyword>
<dbReference type="PANTHER" id="PTHR43539">
    <property type="entry name" value="FLAVIN-BINDING MONOOXYGENASE-LIKE PROTEIN (AFU_ORTHOLOGUE AFUA_4G09220)"/>
    <property type="match status" value="1"/>
</dbReference>
<dbReference type="Gene3D" id="3.10.450.50">
    <property type="match status" value="1"/>
</dbReference>
<dbReference type="InterPro" id="IPR050982">
    <property type="entry name" value="Auxin_biosynth/cation_transpt"/>
</dbReference>
<dbReference type="InterPro" id="IPR032710">
    <property type="entry name" value="NTF2-like_dom_sf"/>
</dbReference>
<dbReference type="GO" id="GO:0004497">
    <property type="term" value="F:monooxygenase activity"/>
    <property type="evidence" value="ECO:0007669"/>
    <property type="project" value="TreeGrafter"/>
</dbReference>
<dbReference type="SUPFAM" id="SSF54427">
    <property type="entry name" value="NTF2-like"/>
    <property type="match status" value="1"/>
</dbReference>
<reference evidence="2 3" key="1">
    <citation type="submission" date="2016-06" db="EMBL/GenBank/DDBJ databases">
        <authorList>
            <person name="Kjaerup R.B."/>
            <person name="Dalgaard T.S."/>
            <person name="Juul-Madsen H.R."/>
        </authorList>
    </citation>
    <scope>NUCLEOTIDE SEQUENCE [LARGE SCALE GENOMIC DNA]</scope>
    <source>
        <strain evidence="2 3">1199456.5</strain>
    </source>
</reference>
<dbReference type="InterPro" id="IPR036188">
    <property type="entry name" value="FAD/NAD-bd_sf"/>
</dbReference>
<dbReference type="SUPFAM" id="SSF51905">
    <property type="entry name" value="FAD/NAD(P)-binding domain"/>
    <property type="match status" value="1"/>
</dbReference>
<dbReference type="Proteomes" id="UP000093962">
    <property type="component" value="Unassembled WGS sequence"/>
</dbReference>
<dbReference type="OrthoDB" id="9808049at2"/>
<protein>
    <submittedName>
        <fullName evidence="2">FAD-dependent oxidoreductase</fullName>
    </submittedName>
</protein>
<dbReference type="PRINTS" id="PR00411">
    <property type="entry name" value="PNDRDTASEI"/>
</dbReference>
<proteinExistence type="predicted"/>
<accession>A0A1A0M4G4</accession>
<dbReference type="Gene3D" id="3.50.50.60">
    <property type="entry name" value="FAD/NAD(P)-binding domain"/>
    <property type="match status" value="2"/>
</dbReference>